<protein>
    <submittedName>
        <fullName evidence="1">Uncharacterized protein</fullName>
    </submittedName>
</protein>
<organism evidence="1">
    <name type="scientific">Cucumis melo</name>
    <name type="common">Muskmelon</name>
    <dbReference type="NCBI Taxonomy" id="3656"/>
    <lineage>
        <taxon>Eukaryota</taxon>
        <taxon>Viridiplantae</taxon>
        <taxon>Streptophyta</taxon>
        <taxon>Embryophyta</taxon>
        <taxon>Tracheophyta</taxon>
        <taxon>Spermatophyta</taxon>
        <taxon>Magnoliopsida</taxon>
        <taxon>eudicotyledons</taxon>
        <taxon>Gunneridae</taxon>
        <taxon>Pentapetalae</taxon>
        <taxon>rosids</taxon>
        <taxon>fabids</taxon>
        <taxon>Cucurbitales</taxon>
        <taxon>Cucurbitaceae</taxon>
        <taxon>Benincaseae</taxon>
        <taxon>Cucumis</taxon>
    </lineage>
</organism>
<dbReference type="AlphaFoldDB" id="A0A9I9DB04"/>
<name>A0A9I9DB04_CUCME</name>
<evidence type="ECO:0000313" key="1">
    <source>
        <dbReference type="EnsemblPlants" id="MELO3C015724.2.1"/>
    </source>
</evidence>
<reference evidence="1" key="1">
    <citation type="submission" date="2023-03" db="UniProtKB">
        <authorList>
            <consortium name="EnsemblPlants"/>
        </authorList>
    </citation>
    <scope>IDENTIFICATION</scope>
</reference>
<sequence>MVNGLYLLSKSFRTKIQQTRRWRFARRNEGEDATETVQLEKTRIEWEWMACMTLEQRETKEKRPTSWWQSTEERSDERDEVEARVSKVS</sequence>
<accession>A0A9I9DB04</accession>
<proteinExistence type="predicted"/>
<dbReference type="EnsemblPlants" id="MELO3C015724.2.1">
    <property type="protein sequence ID" value="MELO3C015724.2.1"/>
    <property type="gene ID" value="MELO3C015724.2"/>
</dbReference>
<dbReference type="Gramene" id="MELO3C015724.2.1">
    <property type="protein sequence ID" value="MELO3C015724.2.1"/>
    <property type="gene ID" value="MELO3C015724.2"/>
</dbReference>